<reference evidence="1" key="1">
    <citation type="submission" date="2021-04" db="EMBL/GenBank/DDBJ databases">
        <authorList>
            <person name="Vanwijnsberghe S."/>
        </authorList>
    </citation>
    <scope>NUCLEOTIDE SEQUENCE</scope>
    <source>
        <strain evidence="1">LMG 31841</strain>
    </source>
</reference>
<evidence type="ECO:0000313" key="2">
    <source>
        <dbReference type="Proteomes" id="UP000789704"/>
    </source>
</evidence>
<keyword evidence="2" id="KW-1185">Reference proteome</keyword>
<dbReference type="Proteomes" id="UP000789704">
    <property type="component" value="Unassembled WGS sequence"/>
</dbReference>
<sequence length="75" mass="8012">MRLEALNKAVLDHMPEEAWSKAVSTHKASLSDKPDLSSTAARVLYALRHGLRQQGAAVFASFTDSAEGSAVVAFP</sequence>
<organism evidence="1 2">
    <name type="scientific">Paraburkholderia saeva</name>
    <dbReference type="NCBI Taxonomy" id="2777537"/>
    <lineage>
        <taxon>Bacteria</taxon>
        <taxon>Pseudomonadati</taxon>
        <taxon>Pseudomonadota</taxon>
        <taxon>Betaproteobacteria</taxon>
        <taxon>Burkholderiales</taxon>
        <taxon>Burkholderiaceae</taxon>
        <taxon>Paraburkholderia</taxon>
    </lineage>
</organism>
<proteinExistence type="predicted"/>
<protein>
    <submittedName>
        <fullName evidence="1">Uncharacterized protein</fullName>
    </submittedName>
</protein>
<dbReference type="RefSeq" id="WP_228880658.1">
    <property type="nucleotide sequence ID" value="NZ_CAJQYX010000005.1"/>
</dbReference>
<gene>
    <name evidence="1" type="ORF">LMG31841_04050</name>
</gene>
<dbReference type="EMBL" id="CAJQZC010000008">
    <property type="protein sequence ID" value="CAG4911287.1"/>
    <property type="molecule type" value="Genomic_DNA"/>
</dbReference>
<comment type="caution">
    <text evidence="1">The sequence shown here is derived from an EMBL/GenBank/DDBJ whole genome shotgun (WGS) entry which is preliminary data.</text>
</comment>
<name>A0A9N8RZD1_9BURK</name>
<evidence type="ECO:0000313" key="1">
    <source>
        <dbReference type="EMBL" id="CAG4911287.1"/>
    </source>
</evidence>
<accession>A0A9N8RZD1</accession>
<dbReference type="AlphaFoldDB" id="A0A9N8RZD1"/>